<keyword evidence="1" id="KW-1133">Transmembrane helix</keyword>
<dbReference type="RefSeq" id="WP_022529923.1">
    <property type="nucleotide sequence ID" value="NZ_KI271592.1"/>
</dbReference>
<keyword evidence="1" id="KW-0472">Membrane</keyword>
<evidence type="ECO:0000313" key="3">
    <source>
        <dbReference type="Proteomes" id="UP000030647"/>
    </source>
</evidence>
<dbReference type="STRING" id="1231336.L248_0590"/>
<keyword evidence="1" id="KW-0812">Transmembrane</keyword>
<sequence>MVSPADTLLVMIAFGLFVVALIALVVTIVVALNSRKITVSRLQA</sequence>
<gene>
    <name evidence="2" type="ORF">L248_0590</name>
</gene>
<dbReference type="EMBL" id="KI271592">
    <property type="protein sequence ID" value="ERL64813.1"/>
    <property type="molecule type" value="Genomic_DNA"/>
</dbReference>
<evidence type="ECO:0000313" key="2">
    <source>
        <dbReference type="EMBL" id="ERL64813.1"/>
    </source>
</evidence>
<evidence type="ECO:0000256" key="1">
    <source>
        <dbReference type="SAM" id="Phobius"/>
    </source>
</evidence>
<dbReference type="HOGENOM" id="CLU_3217995_0_0_9"/>
<dbReference type="InterPro" id="IPR031616">
    <property type="entry name" value="BsrE-like"/>
</dbReference>
<reference evidence="3" key="1">
    <citation type="journal article" date="2013" name="Genome Announc.">
        <title>Whole-Genome Sequencing of Lactobacillus shenzhenensis Strain LY-73T.</title>
        <authorList>
            <person name="Lin Z."/>
            <person name="Liu Z."/>
            <person name="Yang R."/>
            <person name="Zou Y."/>
            <person name="Wan D."/>
            <person name="Chen J."/>
            <person name="Guo M."/>
            <person name="Zhao J."/>
            <person name="Fang C."/>
            <person name="Yang R."/>
            <person name="Liu F."/>
        </authorList>
    </citation>
    <scope>NUCLEOTIDE SEQUENCE [LARGE SCALE GENOMIC DNA]</scope>
    <source>
        <strain evidence="3">LY-73</strain>
    </source>
</reference>
<keyword evidence="3" id="KW-1185">Reference proteome</keyword>
<proteinExistence type="predicted"/>
<dbReference type="Pfam" id="PF16935">
    <property type="entry name" value="Hol_Tox"/>
    <property type="match status" value="1"/>
</dbReference>
<dbReference type="Proteomes" id="UP000030647">
    <property type="component" value="Unassembled WGS sequence"/>
</dbReference>
<protein>
    <submittedName>
        <fullName evidence="2">Uncharacterized protein</fullName>
    </submittedName>
</protein>
<name>U4TSG0_9LACO</name>
<organism evidence="2 3">
    <name type="scientific">Schleiferilactobacillus shenzhenensis LY-73</name>
    <dbReference type="NCBI Taxonomy" id="1231336"/>
    <lineage>
        <taxon>Bacteria</taxon>
        <taxon>Bacillati</taxon>
        <taxon>Bacillota</taxon>
        <taxon>Bacilli</taxon>
        <taxon>Lactobacillales</taxon>
        <taxon>Lactobacillaceae</taxon>
        <taxon>Schleiferilactobacillus</taxon>
    </lineage>
</organism>
<accession>U4TSG0</accession>
<feature type="transmembrane region" description="Helical" evidence="1">
    <location>
        <begin position="12"/>
        <end position="32"/>
    </location>
</feature>
<dbReference type="AlphaFoldDB" id="U4TSG0"/>